<dbReference type="Proteomes" id="UP000452235">
    <property type="component" value="Unassembled WGS sequence"/>
</dbReference>
<evidence type="ECO:0000313" key="2">
    <source>
        <dbReference type="Proteomes" id="UP000452235"/>
    </source>
</evidence>
<sequence>MKRLSFLLLCMLVQLLVGTVEALNAAAGAETTYFYQAFLLEREHVTDAKRHLIAPGWCPKPKDNAKCSFAEFVKDISTRRANEANEENWPRFKEIFDNAESGNTPLVETSKNLREAGFKVDYDQNRLYPKEVKSPSVSNTIRGMRGIATATKTNKYPDQKRKMIEALELKREVRRADNMKWFIPKLEEATGVKLATNPATTPDGLPYTTYDVDATAKENEGIKDLAQKITTAAETLRNAKKTVDNLDFAIHQGVIREADLSLSELRKKCP</sequence>
<dbReference type="AlphaFoldDB" id="A0A5M3YML7"/>
<gene>
    <name evidence="1" type="ORF">ATEIFO6365_0001011200</name>
</gene>
<proteinExistence type="predicted"/>
<comment type="caution">
    <text evidence="1">The sequence shown here is derived from an EMBL/GenBank/DDBJ whole genome shotgun (WGS) entry which is preliminary data.</text>
</comment>
<dbReference type="EMBL" id="BLJY01000001">
    <property type="protein sequence ID" value="GFF11892.1"/>
    <property type="molecule type" value="Genomic_DNA"/>
</dbReference>
<evidence type="ECO:0000313" key="1">
    <source>
        <dbReference type="EMBL" id="GFF11892.1"/>
    </source>
</evidence>
<name>A0A5M3YML7_ASPTE</name>
<keyword evidence="2" id="KW-1185">Reference proteome</keyword>
<dbReference type="OrthoDB" id="4450625at2759"/>
<accession>A0A5M3YML7</accession>
<organism evidence="1 2">
    <name type="scientific">Aspergillus terreus</name>
    <dbReference type="NCBI Taxonomy" id="33178"/>
    <lineage>
        <taxon>Eukaryota</taxon>
        <taxon>Fungi</taxon>
        <taxon>Dikarya</taxon>
        <taxon>Ascomycota</taxon>
        <taxon>Pezizomycotina</taxon>
        <taxon>Eurotiomycetes</taxon>
        <taxon>Eurotiomycetidae</taxon>
        <taxon>Eurotiales</taxon>
        <taxon>Aspergillaceae</taxon>
        <taxon>Aspergillus</taxon>
        <taxon>Aspergillus subgen. Circumdati</taxon>
    </lineage>
</organism>
<reference evidence="1 2" key="1">
    <citation type="submission" date="2020-01" db="EMBL/GenBank/DDBJ databases">
        <title>Aspergillus terreus IFO 6365 whole genome shotgun sequence.</title>
        <authorList>
            <person name="Kanamasa S."/>
            <person name="Takahashi H."/>
        </authorList>
    </citation>
    <scope>NUCLEOTIDE SEQUENCE [LARGE SCALE GENOMIC DNA]</scope>
    <source>
        <strain evidence="1 2">IFO 6365</strain>
    </source>
</reference>
<protein>
    <submittedName>
        <fullName evidence="1">Uncharacterized protein</fullName>
    </submittedName>
</protein>